<evidence type="ECO:0000256" key="1">
    <source>
        <dbReference type="ARBA" id="ARBA00004651"/>
    </source>
</evidence>
<evidence type="ECO:0000313" key="7">
    <source>
        <dbReference type="EMBL" id="MBB6453711.1"/>
    </source>
</evidence>
<dbReference type="PANTHER" id="PTHR30482:SF10">
    <property type="entry name" value="HIGH-AFFINITY BRANCHED-CHAIN AMINO ACID TRANSPORT PROTEIN BRAE"/>
    <property type="match status" value="1"/>
</dbReference>
<keyword evidence="3 6" id="KW-0812">Transmembrane</keyword>
<accession>A0A841Q5N9</accession>
<dbReference type="GO" id="GO:0015658">
    <property type="term" value="F:branched-chain amino acid transmembrane transporter activity"/>
    <property type="evidence" value="ECO:0007669"/>
    <property type="project" value="InterPro"/>
</dbReference>
<feature type="transmembrane region" description="Helical" evidence="6">
    <location>
        <begin position="35"/>
        <end position="55"/>
    </location>
</feature>
<feature type="transmembrane region" description="Helical" evidence="6">
    <location>
        <begin position="248"/>
        <end position="272"/>
    </location>
</feature>
<dbReference type="RefSeq" id="WP_174495943.1">
    <property type="nucleotide sequence ID" value="NZ_CADDWK010000005.1"/>
</dbReference>
<dbReference type="PANTHER" id="PTHR30482">
    <property type="entry name" value="HIGH-AFFINITY BRANCHED-CHAIN AMINO ACID TRANSPORT SYSTEM PERMEASE"/>
    <property type="match status" value="1"/>
</dbReference>
<dbReference type="CDD" id="cd06581">
    <property type="entry name" value="TM_PBP1_LivM_like"/>
    <property type="match status" value="1"/>
</dbReference>
<feature type="transmembrane region" description="Helical" evidence="6">
    <location>
        <begin position="210"/>
        <end position="228"/>
    </location>
</feature>
<feature type="transmembrane region" description="Helical" evidence="6">
    <location>
        <begin position="85"/>
        <end position="105"/>
    </location>
</feature>
<dbReference type="AlphaFoldDB" id="A0A841Q5N9"/>
<dbReference type="InterPro" id="IPR037294">
    <property type="entry name" value="ABC_BtuC-like"/>
</dbReference>
<reference evidence="7 8" key="1">
    <citation type="submission" date="2020-08" db="EMBL/GenBank/DDBJ databases">
        <title>Genomic Encyclopedia of Type Strains, Phase IV (KMG-IV): sequencing the most valuable type-strain genomes for metagenomic binning, comparative biology and taxonomic classification.</title>
        <authorList>
            <person name="Goeker M."/>
        </authorList>
    </citation>
    <scope>NUCLEOTIDE SEQUENCE [LARGE SCALE GENOMIC DNA]</scope>
    <source>
        <strain evidence="7 8">DSM 19612</strain>
    </source>
</reference>
<dbReference type="InterPro" id="IPR001851">
    <property type="entry name" value="ABC_transp_permease"/>
</dbReference>
<dbReference type="EMBL" id="JACHGH010000005">
    <property type="protein sequence ID" value="MBB6453711.1"/>
    <property type="molecule type" value="Genomic_DNA"/>
</dbReference>
<dbReference type="Proteomes" id="UP000581688">
    <property type="component" value="Unassembled WGS sequence"/>
</dbReference>
<comment type="subcellular location">
    <subcellularLocation>
        <location evidence="1">Cell membrane</location>
        <topology evidence="1">Multi-pass membrane protein</topology>
    </subcellularLocation>
</comment>
<evidence type="ECO:0000256" key="5">
    <source>
        <dbReference type="ARBA" id="ARBA00023136"/>
    </source>
</evidence>
<keyword evidence="8" id="KW-1185">Reference proteome</keyword>
<proteinExistence type="predicted"/>
<feature type="transmembrane region" description="Helical" evidence="6">
    <location>
        <begin position="117"/>
        <end position="136"/>
    </location>
</feature>
<dbReference type="InterPro" id="IPR043428">
    <property type="entry name" value="LivM-like"/>
</dbReference>
<feature type="transmembrane region" description="Helical" evidence="6">
    <location>
        <begin position="284"/>
        <end position="306"/>
    </location>
</feature>
<dbReference type="GO" id="GO:0005886">
    <property type="term" value="C:plasma membrane"/>
    <property type="evidence" value="ECO:0007669"/>
    <property type="project" value="UniProtKB-SubCell"/>
</dbReference>
<gene>
    <name evidence="7" type="ORF">HNQ94_002160</name>
</gene>
<keyword evidence="5 6" id="KW-0472">Membrane</keyword>
<feature type="transmembrane region" description="Helical" evidence="6">
    <location>
        <begin position="12"/>
        <end position="29"/>
    </location>
</feature>
<keyword evidence="2" id="KW-1003">Cell membrane</keyword>
<comment type="caution">
    <text evidence="7">The sequence shown here is derived from an EMBL/GenBank/DDBJ whole genome shotgun (WGS) entry which is preliminary data.</text>
</comment>
<protein>
    <submittedName>
        <fullName evidence="7">Branched-chain amino acid transport system permease protein</fullName>
    </submittedName>
</protein>
<organism evidence="7 8">
    <name type="scientific">Salirhabdus euzebyi</name>
    <dbReference type="NCBI Taxonomy" id="394506"/>
    <lineage>
        <taxon>Bacteria</taxon>
        <taxon>Bacillati</taxon>
        <taxon>Bacillota</taxon>
        <taxon>Bacilli</taxon>
        <taxon>Bacillales</taxon>
        <taxon>Bacillaceae</taxon>
        <taxon>Salirhabdus</taxon>
    </lineage>
</organism>
<evidence type="ECO:0000256" key="3">
    <source>
        <dbReference type="ARBA" id="ARBA00022692"/>
    </source>
</evidence>
<dbReference type="Gene3D" id="1.10.3470.10">
    <property type="entry name" value="ABC transporter involved in vitamin B12 uptake, BtuC"/>
    <property type="match status" value="1"/>
</dbReference>
<feature type="transmembrane region" description="Helical" evidence="6">
    <location>
        <begin position="156"/>
        <end position="177"/>
    </location>
</feature>
<evidence type="ECO:0000313" key="8">
    <source>
        <dbReference type="Proteomes" id="UP000581688"/>
    </source>
</evidence>
<evidence type="ECO:0000256" key="6">
    <source>
        <dbReference type="SAM" id="Phobius"/>
    </source>
</evidence>
<evidence type="ECO:0000256" key="4">
    <source>
        <dbReference type="ARBA" id="ARBA00022989"/>
    </source>
</evidence>
<sequence>MKNFSRFNFNSKYLLLILALLFFFLPTFVNSPYLIRVIEMIAIFSLLGLGLNFLFGYTGQISIGHSAFYALGAYTSAILETKFAVPFYIAWIVAIVLTGLIAYLVSFPILKLKGHYLAMATLAFVLIVETILGQWIPVTGGHDGITVLTVSLLGPWIAQNLYYFIIGSTIIAIWMLMNISKSSIGRSHQALRDDEDGAESLGIPVKKYKVNAFVFSAMLAAVAGIWYAHLSMVITPEVFSAGVSIQLLMMVVVGGMGSNLGAILGAIFIIVLPEFLYDFQDASMFIYGSIVLVILLFFPGGLAGIFKKVSKFLFHRKKYSGKESEVDVQNAS</sequence>
<dbReference type="Pfam" id="PF02653">
    <property type="entry name" value="BPD_transp_2"/>
    <property type="match status" value="1"/>
</dbReference>
<keyword evidence="4 6" id="KW-1133">Transmembrane helix</keyword>
<name>A0A841Q5N9_9BACI</name>
<evidence type="ECO:0000256" key="2">
    <source>
        <dbReference type="ARBA" id="ARBA00022475"/>
    </source>
</evidence>